<dbReference type="STRING" id="593133.SAMN04488006_1562"/>
<dbReference type="Proteomes" id="UP000199312">
    <property type="component" value="Unassembled WGS sequence"/>
</dbReference>
<proteinExistence type="predicted"/>
<feature type="domain" description="CBS" evidence="2">
    <location>
        <begin position="1"/>
        <end position="62"/>
    </location>
</feature>
<dbReference type="RefSeq" id="WP_090224527.1">
    <property type="nucleotide sequence ID" value="NZ_FOZP01000003.1"/>
</dbReference>
<keyword evidence="4" id="KW-1185">Reference proteome</keyword>
<reference evidence="4" key="1">
    <citation type="submission" date="2016-10" db="EMBL/GenBank/DDBJ databases">
        <authorList>
            <person name="Varghese N."/>
            <person name="Submissions S."/>
        </authorList>
    </citation>
    <scope>NUCLEOTIDE SEQUENCE [LARGE SCALE GENOMIC DNA]</scope>
    <source>
        <strain evidence="4">DSM 24450</strain>
    </source>
</reference>
<sequence>METTPYILNDLKAFSLENTIEEAKLLFDETSFSHFPVLQNNQLIGLISEESIKDLEENEKEIGYFQYLFSHFHIQKNSNLLDVLGVFASNNTNLIPVTDNNDYVGYYEINDILQLINDTPFLKSEGVVILLEKETGGYSFSEICQIVESNNAKIVGLFVSESSATTVKITVKINSNEINEILQSFRRYNYTILSSHKEDFFIEDLKERSNYLQKYLNI</sequence>
<evidence type="ECO:0000259" key="2">
    <source>
        <dbReference type="PROSITE" id="PS51371"/>
    </source>
</evidence>
<accession>A0A1I6Q768</accession>
<keyword evidence="1" id="KW-0129">CBS domain</keyword>
<dbReference type="EMBL" id="FOZP01000003">
    <property type="protein sequence ID" value="SFS48272.1"/>
    <property type="molecule type" value="Genomic_DNA"/>
</dbReference>
<dbReference type="PROSITE" id="PS51371">
    <property type="entry name" value="CBS"/>
    <property type="match status" value="1"/>
</dbReference>
<gene>
    <name evidence="3" type="ORF">SAMN04488006_1562</name>
</gene>
<evidence type="ECO:0000256" key="1">
    <source>
        <dbReference type="PROSITE-ProRule" id="PRU00703"/>
    </source>
</evidence>
<name>A0A1I6Q768_9FLAO</name>
<dbReference type="Gene3D" id="3.10.580.10">
    <property type="entry name" value="CBS-domain"/>
    <property type="match status" value="1"/>
</dbReference>
<protein>
    <submittedName>
        <fullName evidence="3">CBS domain-containing protein</fullName>
    </submittedName>
</protein>
<dbReference type="SUPFAM" id="SSF54631">
    <property type="entry name" value="CBS-domain pair"/>
    <property type="match status" value="1"/>
</dbReference>
<dbReference type="SMART" id="SM00116">
    <property type="entry name" value="CBS"/>
    <property type="match status" value="2"/>
</dbReference>
<evidence type="ECO:0000313" key="4">
    <source>
        <dbReference type="Proteomes" id="UP000199312"/>
    </source>
</evidence>
<dbReference type="Pfam" id="PF00571">
    <property type="entry name" value="CBS"/>
    <property type="match status" value="1"/>
</dbReference>
<dbReference type="InterPro" id="IPR046342">
    <property type="entry name" value="CBS_dom_sf"/>
</dbReference>
<dbReference type="AlphaFoldDB" id="A0A1I6Q768"/>
<evidence type="ECO:0000313" key="3">
    <source>
        <dbReference type="EMBL" id="SFS48272.1"/>
    </source>
</evidence>
<organism evidence="3 4">
    <name type="scientific">Lutibacter maritimus</name>
    <dbReference type="NCBI Taxonomy" id="593133"/>
    <lineage>
        <taxon>Bacteria</taxon>
        <taxon>Pseudomonadati</taxon>
        <taxon>Bacteroidota</taxon>
        <taxon>Flavobacteriia</taxon>
        <taxon>Flavobacteriales</taxon>
        <taxon>Flavobacteriaceae</taxon>
        <taxon>Lutibacter</taxon>
    </lineage>
</organism>
<dbReference type="InterPro" id="IPR000644">
    <property type="entry name" value="CBS_dom"/>
</dbReference>
<dbReference type="OrthoDB" id="1523762at2"/>